<protein>
    <submittedName>
        <fullName evidence="1">Tcp11-domain-containing protein</fullName>
    </submittedName>
</protein>
<keyword evidence="2" id="KW-1185">Reference proteome</keyword>
<evidence type="ECO:0000313" key="1">
    <source>
        <dbReference type="EMBL" id="KAH7921318.1"/>
    </source>
</evidence>
<proteinExistence type="predicted"/>
<organism evidence="1 2">
    <name type="scientific">Leucogyrophana mollusca</name>
    <dbReference type="NCBI Taxonomy" id="85980"/>
    <lineage>
        <taxon>Eukaryota</taxon>
        <taxon>Fungi</taxon>
        <taxon>Dikarya</taxon>
        <taxon>Basidiomycota</taxon>
        <taxon>Agaricomycotina</taxon>
        <taxon>Agaricomycetes</taxon>
        <taxon>Agaricomycetidae</taxon>
        <taxon>Boletales</taxon>
        <taxon>Boletales incertae sedis</taxon>
        <taxon>Leucogyrophana</taxon>
    </lineage>
</organism>
<dbReference type="EMBL" id="MU266532">
    <property type="protein sequence ID" value="KAH7921318.1"/>
    <property type="molecule type" value="Genomic_DNA"/>
</dbReference>
<comment type="caution">
    <text evidence="1">The sequence shown here is derived from an EMBL/GenBank/DDBJ whole genome shotgun (WGS) entry which is preliminary data.</text>
</comment>
<evidence type="ECO:0000313" key="2">
    <source>
        <dbReference type="Proteomes" id="UP000790709"/>
    </source>
</evidence>
<dbReference type="Proteomes" id="UP000790709">
    <property type="component" value="Unassembled WGS sequence"/>
</dbReference>
<reference evidence="1" key="1">
    <citation type="journal article" date="2021" name="New Phytol.">
        <title>Evolutionary innovations through gain and loss of genes in the ectomycorrhizal Boletales.</title>
        <authorList>
            <person name="Wu G."/>
            <person name="Miyauchi S."/>
            <person name="Morin E."/>
            <person name="Kuo A."/>
            <person name="Drula E."/>
            <person name="Varga T."/>
            <person name="Kohler A."/>
            <person name="Feng B."/>
            <person name="Cao Y."/>
            <person name="Lipzen A."/>
            <person name="Daum C."/>
            <person name="Hundley H."/>
            <person name="Pangilinan J."/>
            <person name="Johnson J."/>
            <person name="Barry K."/>
            <person name="LaButti K."/>
            <person name="Ng V."/>
            <person name="Ahrendt S."/>
            <person name="Min B."/>
            <person name="Choi I.G."/>
            <person name="Park H."/>
            <person name="Plett J.M."/>
            <person name="Magnuson J."/>
            <person name="Spatafora J.W."/>
            <person name="Nagy L.G."/>
            <person name="Henrissat B."/>
            <person name="Grigoriev I.V."/>
            <person name="Yang Z.L."/>
            <person name="Xu J."/>
            <person name="Martin F.M."/>
        </authorList>
    </citation>
    <scope>NUCLEOTIDE SEQUENCE</scope>
    <source>
        <strain evidence="1">KUC20120723A-06</strain>
    </source>
</reference>
<accession>A0ACB8B7Y9</accession>
<sequence>MGDLGHSIPSVNCRKRKAGSDEECQDSVVNDPTAPCDDMLVDSAVAPRRLPNAPRQPPSSPWLSTDTAHAVWPSEPSPTDTPPVSPLTPVEPPQDAPSRFNKRPRIETESLVVSPSRTQRRSSEKPSSSRSFRPSIRRSRKSEPRDTGGVFHNESGSVSSTPLRVESNCSGPDCPHHPLPTLPPIDLNSSHIPSMYPLINRQTLKELDLGAILRNPQLRHDLLFDAGLQFRPTSGRRKRDLADRYWRAITLELETGCTCVSFDLQGKPHDCVCVCRRVPNIPSQNPILTYSASRRVLTLRMPSRIRLLLPEFLEVLLYVIQPLSSISGTYANPATFQKQIDQHAAQASHLRSVFDPELIQQELQHELYDPSGLFAVIGKTLKSHCAPMRDRAVDAMVDLAQTCAPSCGGTKMDAIKAVRMCLDILELMKLDIANHQLQTLRPFLIDSSGQYELKTFKGRRGHASSLVVTQKWLQTAHQQLLTTKLITYPSCPSGSINYPSLASTQQAYLSVLKGLTDLVFNPPSTPPSIQPPHNSLTSVSPLPLYPETTYLDSARLLVLATDAADTTAMYMFLLLYRQLVFSDAATSATASRDPSKVSDGELLKLKKEIRDVSSSHLGNCFKFGCSELDASQDEERVKWQKIKQDVVLQVAVRAKAAELSKSSASLEAEASITLPSAPDERILKLAERWSDTNMQPKSMLSVMSTNRIRDAVFNLVASLTFPFPSRESSTAQCRRLELNSFPTATSSVAVLATGMEPLKEEIRSLAERLSRLAQIHLGVYLPLYEQEGFLTGSSNFTSP</sequence>
<gene>
    <name evidence="1" type="ORF">BV22DRAFT_1072492</name>
</gene>
<name>A0ACB8B7Y9_9AGAM</name>